<gene>
    <name evidence="3" type="ORF">I316_00676</name>
</gene>
<evidence type="ECO:0000313" key="4">
    <source>
        <dbReference type="Proteomes" id="UP000092666"/>
    </source>
</evidence>
<organism evidence="3 4">
    <name type="scientific">Kwoniella heveanensis BCC8398</name>
    <dbReference type="NCBI Taxonomy" id="1296120"/>
    <lineage>
        <taxon>Eukaryota</taxon>
        <taxon>Fungi</taxon>
        <taxon>Dikarya</taxon>
        <taxon>Basidiomycota</taxon>
        <taxon>Agaricomycotina</taxon>
        <taxon>Tremellomycetes</taxon>
        <taxon>Tremellales</taxon>
        <taxon>Cryptococcaceae</taxon>
        <taxon>Kwoniella</taxon>
    </lineage>
</organism>
<feature type="compositionally biased region" description="Low complexity" evidence="1">
    <location>
        <begin position="123"/>
        <end position="150"/>
    </location>
</feature>
<feature type="transmembrane region" description="Helical" evidence="2">
    <location>
        <begin position="29"/>
        <end position="51"/>
    </location>
</feature>
<feature type="region of interest" description="Disordered" evidence="1">
    <location>
        <begin position="104"/>
        <end position="264"/>
    </location>
</feature>
<sequence length="291" mass="30814">MSSTLPFGLSKVLRPLSPPLARTRLKSNLFALFLFTLRNVFPPFLALRAGLVKVADAVQGRKGREASYGDTVLYLLELLTNLVLLFNILEAVVAIQYPSTYTPAQPTGMKMTPVKVSSPLTRSYSPSKPSSASSSSASSQPSLSASQSQSLQRSIFRPNGSTNTTSSGGAPQTPTRKPSTPGPSNKLLTSTNSNSNLSPSKQTQRPVNASPLSSSTAKILNLSTSESPSKNSSGLFFDHSQGQGQGQGQGQQGQNGQGIGGDDFVLVDREEKEWVDNVWKGVRGKGGKVGL</sequence>
<feature type="transmembrane region" description="Helical" evidence="2">
    <location>
        <begin position="72"/>
        <end position="97"/>
    </location>
</feature>
<evidence type="ECO:0000256" key="1">
    <source>
        <dbReference type="SAM" id="MobiDB-lite"/>
    </source>
</evidence>
<dbReference type="EMBL" id="KV700122">
    <property type="protein sequence ID" value="OCF37550.1"/>
    <property type="molecule type" value="Genomic_DNA"/>
</dbReference>
<feature type="compositionally biased region" description="Polar residues" evidence="1">
    <location>
        <begin position="202"/>
        <end position="234"/>
    </location>
</feature>
<keyword evidence="2" id="KW-0812">Transmembrane</keyword>
<evidence type="ECO:0000313" key="3">
    <source>
        <dbReference type="EMBL" id="OCF37550.1"/>
    </source>
</evidence>
<feature type="compositionally biased region" description="Low complexity" evidence="1">
    <location>
        <begin position="183"/>
        <end position="201"/>
    </location>
</feature>
<name>A0A1B9H2R1_9TREE</name>
<evidence type="ECO:0000256" key="2">
    <source>
        <dbReference type="SAM" id="Phobius"/>
    </source>
</evidence>
<feature type="compositionally biased region" description="Gly residues" evidence="1">
    <location>
        <begin position="243"/>
        <end position="261"/>
    </location>
</feature>
<dbReference type="AlphaFoldDB" id="A0A1B9H2R1"/>
<accession>A0A1B9H2R1</accession>
<keyword evidence="2" id="KW-0472">Membrane</keyword>
<keyword evidence="4" id="KW-1185">Reference proteome</keyword>
<keyword evidence="2" id="KW-1133">Transmembrane helix</keyword>
<protein>
    <submittedName>
        <fullName evidence="3">Uncharacterized protein</fullName>
    </submittedName>
</protein>
<feature type="compositionally biased region" description="Polar residues" evidence="1">
    <location>
        <begin position="159"/>
        <end position="178"/>
    </location>
</feature>
<dbReference type="Proteomes" id="UP000092666">
    <property type="component" value="Unassembled WGS sequence"/>
</dbReference>
<dbReference type="OrthoDB" id="2595605at2759"/>
<reference evidence="3 4" key="1">
    <citation type="submission" date="2013-07" db="EMBL/GenBank/DDBJ databases">
        <title>The Genome Sequence of Cryptococcus heveanensis BCC8398.</title>
        <authorList>
            <consortium name="The Broad Institute Genome Sequencing Platform"/>
            <person name="Cuomo C."/>
            <person name="Litvintseva A."/>
            <person name="Chen Y."/>
            <person name="Heitman J."/>
            <person name="Sun S."/>
            <person name="Springer D."/>
            <person name="Dromer F."/>
            <person name="Young S.K."/>
            <person name="Zeng Q."/>
            <person name="Gargeya S."/>
            <person name="Fitzgerald M."/>
            <person name="Abouelleil A."/>
            <person name="Alvarado L."/>
            <person name="Berlin A.M."/>
            <person name="Chapman S.B."/>
            <person name="Dewar J."/>
            <person name="Goldberg J."/>
            <person name="Griggs A."/>
            <person name="Gujja S."/>
            <person name="Hansen M."/>
            <person name="Howarth C."/>
            <person name="Imamovic A."/>
            <person name="Larimer J."/>
            <person name="McCowan C."/>
            <person name="Murphy C."/>
            <person name="Pearson M."/>
            <person name="Priest M."/>
            <person name="Roberts A."/>
            <person name="Saif S."/>
            <person name="Shea T."/>
            <person name="Sykes S."/>
            <person name="Wortman J."/>
            <person name="Nusbaum C."/>
            <person name="Birren B."/>
        </authorList>
    </citation>
    <scope>NUCLEOTIDE SEQUENCE [LARGE SCALE GENOMIC DNA]</scope>
    <source>
        <strain evidence="3 4">BCC8398</strain>
    </source>
</reference>
<proteinExistence type="predicted"/>
<reference evidence="4" key="2">
    <citation type="submission" date="2013-12" db="EMBL/GenBank/DDBJ databases">
        <title>Evolution of pathogenesis and genome organization in the Tremellales.</title>
        <authorList>
            <person name="Cuomo C."/>
            <person name="Litvintseva A."/>
            <person name="Heitman J."/>
            <person name="Chen Y."/>
            <person name="Sun S."/>
            <person name="Springer D."/>
            <person name="Dromer F."/>
            <person name="Young S."/>
            <person name="Zeng Q."/>
            <person name="Chapman S."/>
            <person name="Gujja S."/>
            <person name="Saif S."/>
            <person name="Birren B."/>
        </authorList>
    </citation>
    <scope>NUCLEOTIDE SEQUENCE [LARGE SCALE GENOMIC DNA]</scope>
    <source>
        <strain evidence="4">BCC8398</strain>
    </source>
</reference>